<dbReference type="Pfam" id="PF01555">
    <property type="entry name" value="N6_N4_Mtase"/>
    <property type="match status" value="1"/>
</dbReference>
<gene>
    <name evidence="5" type="ORF">NCTC10166_00387</name>
</gene>
<dbReference type="Proteomes" id="UP000289440">
    <property type="component" value="Chromosome"/>
</dbReference>
<evidence type="ECO:0000313" key="6">
    <source>
        <dbReference type="Proteomes" id="UP000289440"/>
    </source>
</evidence>
<dbReference type="KEGG" id="mnu:NCTC10166_00387"/>
<dbReference type="GO" id="GO:0032259">
    <property type="term" value="P:methylation"/>
    <property type="evidence" value="ECO:0007669"/>
    <property type="project" value="UniProtKB-KW"/>
</dbReference>
<feature type="domain" description="DNA methylase N-4/N-6" evidence="4">
    <location>
        <begin position="2"/>
        <end position="294"/>
    </location>
</feature>
<dbReference type="REBASE" id="298410">
    <property type="entry name" value="M.Mne10166ORF387P"/>
</dbReference>
<dbReference type="AlphaFoldDB" id="A0A449A5A2"/>
<reference evidence="5 6" key="1">
    <citation type="submission" date="2019-01" db="EMBL/GenBank/DDBJ databases">
        <authorList>
            <consortium name="Pathogen Informatics"/>
        </authorList>
    </citation>
    <scope>NUCLEOTIDE SEQUENCE [LARGE SCALE GENOMIC DNA]</scope>
    <source>
        <strain evidence="5 6">NCTC10166</strain>
    </source>
</reference>
<dbReference type="Gene3D" id="3.40.50.150">
    <property type="entry name" value="Vaccinia Virus protein VP39"/>
    <property type="match status" value="1"/>
</dbReference>
<dbReference type="SUPFAM" id="SSF53335">
    <property type="entry name" value="S-adenosyl-L-methionine-dependent methyltransferases"/>
    <property type="match status" value="1"/>
</dbReference>
<evidence type="ECO:0000256" key="1">
    <source>
        <dbReference type="ARBA" id="ARBA00022603"/>
    </source>
</evidence>
<keyword evidence="6" id="KW-1185">Reference proteome</keyword>
<dbReference type="InterPro" id="IPR002295">
    <property type="entry name" value="N4/N6-MTase_EcoPI_Mod-like"/>
</dbReference>
<keyword evidence="3" id="KW-0949">S-adenosyl-L-methionine</keyword>
<dbReference type="EMBL" id="LR214951">
    <property type="protein sequence ID" value="VEU59416.1"/>
    <property type="molecule type" value="Genomic_DNA"/>
</dbReference>
<evidence type="ECO:0000256" key="3">
    <source>
        <dbReference type="ARBA" id="ARBA00022691"/>
    </source>
</evidence>
<dbReference type="InterPro" id="IPR029063">
    <property type="entry name" value="SAM-dependent_MTases_sf"/>
</dbReference>
<dbReference type="GO" id="GO:0008170">
    <property type="term" value="F:N-methyltransferase activity"/>
    <property type="evidence" value="ECO:0007669"/>
    <property type="project" value="InterPro"/>
</dbReference>
<evidence type="ECO:0000259" key="4">
    <source>
        <dbReference type="Pfam" id="PF01555"/>
    </source>
</evidence>
<dbReference type="InterPro" id="IPR002941">
    <property type="entry name" value="DNA_methylase_N4/N6"/>
</dbReference>
<sequence length="406" mass="47469">MMSERLNLAKQLLTEDGVIFVSIDDNEQAYLKVLMDEIFGEENFICNFIWNKLNSQNDAAFIQSNHEYILFYAKNKSIFTLNKTKINEIISRNQSLKMGGIDGYLHKRKKMGQTIYYHPITKDIKILMDYNPDDVKEDSTFSIYKDNIELIKKGYFIIRPSLKNGKLGRWRLGLEKMNQKINDLVIKFNNSIYKVFEKIEKTEKNNKYSSILNEDINSYFFSVINTLELEDKIINIRSGNGAKELTELNLNFPYPKNIVLLKYLINLHPNKNTRILDFFAGSGTTGHAVLELNKEDNGNRTFTLVTNNENNIFTNTTYERLYRIIKGKSTKNETNFKWIEKNQPFLSTPLDVYDIEYFNISIDAKENLDNVIEVYKQSLIDFTNKTISLTEEQILFTLNKLKSLKK</sequence>
<evidence type="ECO:0000256" key="2">
    <source>
        <dbReference type="ARBA" id="ARBA00022679"/>
    </source>
</evidence>
<dbReference type="PRINTS" id="PR00506">
    <property type="entry name" value="D21N6MTFRASE"/>
</dbReference>
<organism evidence="5 6">
    <name type="scientific">Mesomycoplasma neurolyticum</name>
    <dbReference type="NCBI Taxonomy" id="2120"/>
    <lineage>
        <taxon>Bacteria</taxon>
        <taxon>Bacillati</taxon>
        <taxon>Mycoplasmatota</taxon>
        <taxon>Mycoplasmoidales</taxon>
        <taxon>Metamycoplasmataceae</taxon>
        <taxon>Mesomycoplasma</taxon>
    </lineage>
</organism>
<evidence type="ECO:0000313" key="5">
    <source>
        <dbReference type="EMBL" id="VEU59416.1"/>
    </source>
</evidence>
<dbReference type="GO" id="GO:0003677">
    <property type="term" value="F:DNA binding"/>
    <property type="evidence" value="ECO:0007669"/>
    <property type="project" value="InterPro"/>
</dbReference>
<name>A0A449A5A2_9BACT</name>
<keyword evidence="1 5" id="KW-0489">Methyltransferase</keyword>
<proteinExistence type="predicted"/>
<accession>A0A449A5A2</accession>
<protein>
    <submittedName>
        <fullName evidence="5">Type III restriction-modification system: methylase</fullName>
    </submittedName>
</protein>
<keyword evidence="2" id="KW-0808">Transferase</keyword>